<dbReference type="PANTHER" id="PTHR12654">
    <property type="entry name" value="BILE ACID BETA-GLUCOSIDASE-RELATED"/>
    <property type="match status" value="1"/>
</dbReference>
<protein>
    <recommendedName>
        <fullName evidence="1">Glycosyl-hydrolase family 116 N-terminal domain-containing protein</fullName>
    </recommendedName>
</protein>
<feature type="domain" description="Glycosyl-hydrolase family 116 N-terminal" evidence="1">
    <location>
        <begin position="53"/>
        <end position="135"/>
    </location>
</feature>
<evidence type="ECO:0000313" key="3">
    <source>
        <dbReference type="Proteomes" id="UP000230423"/>
    </source>
</evidence>
<dbReference type="Proteomes" id="UP000230423">
    <property type="component" value="Unassembled WGS sequence"/>
</dbReference>
<dbReference type="AlphaFoldDB" id="A0A2G9US14"/>
<reference evidence="2 3" key="1">
    <citation type="submission" date="2015-09" db="EMBL/GenBank/DDBJ databases">
        <title>Draft genome of the parasitic nematode Teladorsagia circumcincta isolate WARC Sus (inbred).</title>
        <authorList>
            <person name="Mitreva M."/>
        </authorList>
    </citation>
    <scope>NUCLEOTIDE SEQUENCE [LARGE SCALE GENOMIC DNA]</scope>
    <source>
        <strain evidence="2 3">S</strain>
    </source>
</reference>
<proteinExistence type="predicted"/>
<name>A0A2G9US14_TELCI</name>
<organism evidence="2 3">
    <name type="scientific">Teladorsagia circumcincta</name>
    <name type="common">Brown stomach worm</name>
    <name type="synonym">Ostertagia circumcincta</name>
    <dbReference type="NCBI Taxonomy" id="45464"/>
    <lineage>
        <taxon>Eukaryota</taxon>
        <taxon>Metazoa</taxon>
        <taxon>Ecdysozoa</taxon>
        <taxon>Nematoda</taxon>
        <taxon>Chromadorea</taxon>
        <taxon>Rhabditida</taxon>
        <taxon>Rhabditina</taxon>
        <taxon>Rhabditomorpha</taxon>
        <taxon>Strongyloidea</taxon>
        <taxon>Trichostrongylidae</taxon>
        <taxon>Teladorsagia</taxon>
    </lineage>
</organism>
<gene>
    <name evidence="2" type="ORF">TELCIR_05005</name>
</gene>
<dbReference type="Pfam" id="PF12215">
    <property type="entry name" value="Glyco_hydr_116N"/>
    <property type="match status" value="1"/>
</dbReference>
<sequence>MTVRVRSAFARPRDSGYIANRGVQAVQRQLVRLPAVRKISSHLCSWSNLFVAGVPIGGIGCGSIGTDFRGAFNKFSLVPGIKEQFTENIKANQFILTVHSADGKEFIYQSILSAAEFDDSTLSDWCSHIKGEDIRSVTKVDMPQAGLNYRMMDIDNDRQVGIAVSSQFKLPATHSKSCKFCLAWHMPIVQFGGNNLARVVPTPRQKREEPRQFEFLEGEHG</sequence>
<evidence type="ECO:0000259" key="1">
    <source>
        <dbReference type="Pfam" id="PF12215"/>
    </source>
</evidence>
<keyword evidence="3" id="KW-1185">Reference proteome</keyword>
<dbReference type="InterPro" id="IPR024462">
    <property type="entry name" value="GH116_N"/>
</dbReference>
<evidence type="ECO:0000313" key="2">
    <source>
        <dbReference type="EMBL" id="PIO73039.1"/>
    </source>
</evidence>
<dbReference type="PANTHER" id="PTHR12654:SF0">
    <property type="entry name" value="NON-LYSOSOMAL GLUCOSYLCERAMIDASE"/>
    <property type="match status" value="1"/>
</dbReference>
<dbReference type="GO" id="GO:0008422">
    <property type="term" value="F:beta-glucosidase activity"/>
    <property type="evidence" value="ECO:0007669"/>
    <property type="project" value="TreeGrafter"/>
</dbReference>
<dbReference type="EMBL" id="KZ345536">
    <property type="protein sequence ID" value="PIO73039.1"/>
    <property type="molecule type" value="Genomic_DNA"/>
</dbReference>
<accession>A0A2G9US14</accession>
<dbReference type="InterPro" id="IPR052566">
    <property type="entry name" value="Non-lysos_glucosylceramidase"/>
</dbReference>